<dbReference type="Gene3D" id="2.40.420.20">
    <property type="match status" value="1"/>
</dbReference>
<comment type="caution">
    <text evidence="3">The sequence shown here is derived from an EMBL/GenBank/DDBJ whole genome shotgun (WGS) entry which is preliminary data.</text>
</comment>
<dbReference type="SUPFAM" id="SSF111369">
    <property type="entry name" value="HlyD-like secretion proteins"/>
    <property type="match status" value="1"/>
</dbReference>
<dbReference type="GO" id="GO:0015562">
    <property type="term" value="F:efflux transmembrane transporter activity"/>
    <property type="evidence" value="ECO:0007669"/>
    <property type="project" value="TreeGrafter"/>
</dbReference>
<dbReference type="InterPro" id="IPR058627">
    <property type="entry name" value="MdtA-like_C"/>
</dbReference>
<evidence type="ECO:0000259" key="2">
    <source>
        <dbReference type="Pfam" id="PF25967"/>
    </source>
</evidence>
<dbReference type="NCBIfam" id="TIGR01730">
    <property type="entry name" value="RND_mfp"/>
    <property type="match status" value="1"/>
</dbReference>
<dbReference type="Gene3D" id="1.10.287.470">
    <property type="entry name" value="Helix hairpin bin"/>
    <property type="match status" value="1"/>
</dbReference>
<dbReference type="PANTHER" id="PTHR30469:SF20">
    <property type="entry name" value="EFFLUX RND TRANSPORTER PERIPLASMIC ADAPTOR SUBUNIT"/>
    <property type="match status" value="1"/>
</dbReference>
<evidence type="ECO:0000313" key="3">
    <source>
        <dbReference type="EMBL" id="KKO10534.1"/>
    </source>
</evidence>
<dbReference type="GO" id="GO:1990281">
    <property type="term" value="C:efflux pump complex"/>
    <property type="evidence" value="ECO:0007669"/>
    <property type="project" value="TreeGrafter"/>
</dbReference>
<dbReference type="PANTHER" id="PTHR30469">
    <property type="entry name" value="MULTIDRUG RESISTANCE PROTEIN MDTA"/>
    <property type="match status" value="1"/>
</dbReference>
<feature type="domain" description="Multidrug resistance protein MdtA-like C-terminal permuted SH3" evidence="2">
    <location>
        <begin position="286"/>
        <end position="343"/>
    </location>
</feature>
<organism evidence="3">
    <name type="scientific">marine sediment metagenome</name>
    <dbReference type="NCBI Taxonomy" id="412755"/>
    <lineage>
        <taxon>unclassified sequences</taxon>
        <taxon>metagenomes</taxon>
        <taxon>ecological metagenomes</taxon>
    </lineage>
</organism>
<dbReference type="PROSITE" id="PS51257">
    <property type="entry name" value="PROKAR_LIPOPROTEIN"/>
    <property type="match status" value="1"/>
</dbReference>
<dbReference type="AlphaFoldDB" id="A0A0F9Z0B8"/>
<protein>
    <submittedName>
        <fullName evidence="3">Uncharacterized protein</fullName>
    </submittedName>
</protein>
<name>A0A0F9Z0B8_9ZZZZ</name>
<dbReference type="Pfam" id="PF25967">
    <property type="entry name" value="RND-MFP_C"/>
    <property type="match status" value="1"/>
</dbReference>
<evidence type="ECO:0000259" key="1">
    <source>
        <dbReference type="Pfam" id="PF25954"/>
    </source>
</evidence>
<feature type="domain" description="CusB-like beta-barrel" evidence="1">
    <location>
        <begin position="199"/>
        <end position="275"/>
    </location>
</feature>
<dbReference type="Gene3D" id="2.40.50.100">
    <property type="match status" value="1"/>
</dbReference>
<dbReference type="Gene3D" id="2.40.30.170">
    <property type="match status" value="1"/>
</dbReference>
<accession>A0A0F9Z0B8</accession>
<proteinExistence type="predicted"/>
<dbReference type="Pfam" id="PF25954">
    <property type="entry name" value="Beta-barrel_RND_2"/>
    <property type="match status" value="1"/>
</dbReference>
<dbReference type="InterPro" id="IPR006143">
    <property type="entry name" value="RND_pump_MFP"/>
</dbReference>
<gene>
    <name evidence="3" type="ORF">LCGC14_0020130</name>
</gene>
<reference evidence="3" key="1">
    <citation type="journal article" date="2015" name="Nature">
        <title>Complex archaea that bridge the gap between prokaryotes and eukaryotes.</title>
        <authorList>
            <person name="Spang A."/>
            <person name="Saw J.H."/>
            <person name="Jorgensen S.L."/>
            <person name="Zaremba-Niedzwiedzka K."/>
            <person name="Martijn J."/>
            <person name="Lind A.E."/>
            <person name="van Eijk R."/>
            <person name="Schleper C."/>
            <person name="Guy L."/>
            <person name="Ettema T.J."/>
        </authorList>
    </citation>
    <scope>NUCLEOTIDE SEQUENCE</scope>
</reference>
<sequence length="359" mass="39265">MSRSLRSLLVRVTLLLSLFSILSACQESTAEQDNGRELRTVRLETIGQDRAEGVRRFVGVVDALSTVDLAFQVGGRIARMPVQQGAIVPRGELIAELDDADYALAVSEARVALDLSTLDYERNRKMLDSGAIPRATYDRAASDLEMRELALRAAQRNLAYTRIEAPFDALITRRIVDSFTQVQAGTAVVRVQDVTELRVHISVPESLMAMLQTPERFTVTTEISAYPGRQFPLSYREHATEADPVTQTYQVSFGLARQEGINILPGMTATVAVQSSDNFLVPRIDVPAAALDTADDGSFRVWVYNAGEGIVSPRTVTVGALGSNRVVIHEGLQPGEQIVTAGAHMLYDGMAVTPYRNAR</sequence>
<dbReference type="EMBL" id="LAZR01000004">
    <property type="protein sequence ID" value="KKO10534.1"/>
    <property type="molecule type" value="Genomic_DNA"/>
</dbReference>
<dbReference type="InterPro" id="IPR058792">
    <property type="entry name" value="Beta-barrel_RND_2"/>
</dbReference>